<evidence type="ECO:0000313" key="11">
    <source>
        <dbReference type="Proteomes" id="UP000034072"/>
    </source>
</evidence>
<name>A0A0G0QKP3_9BACT</name>
<comment type="subcellular location">
    <subcellularLocation>
        <location evidence="1">Cell inner membrane</location>
        <topology evidence="1">Multi-pass membrane protein</topology>
    </subcellularLocation>
</comment>
<gene>
    <name evidence="10" type="ORF">UT75_C0006G0047</name>
</gene>
<dbReference type="AlphaFoldDB" id="A0A0G0QKP3"/>
<dbReference type="PRINTS" id="PR00812">
    <property type="entry name" value="BCTERIALGSPF"/>
</dbReference>
<evidence type="ECO:0000256" key="3">
    <source>
        <dbReference type="ARBA" id="ARBA00022475"/>
    </source>
</evidence>
<dbReference type="GO" id="GO:0005886">
    <property type="term" value="C:plasma membrane"/>
    <property type="evidence" value="ECO:0007669"/>
    <property type="project" value="UniProtKB-SubCell"/>
</dbReference>
<dbReference type="FunFam" id="1.20.81.30:FF:000001">
    <property type="entry name" value="Type II secretion system protein F"/>
    <property type="match status" value="2"/>
</dbReference>
<dbReference type="InterPro" id="IPR003004">
    <property type="entry name" value="GspF/PilC"/>
</dbReference>
<evidence type="ECO:0000256" key="2">
    <source>
        <dbReference type="ARBA" id="ARBA00005745"/>
    </source>
</evidence>
<sequence>MDFKYKAKTQPGELLDGIIDTPTEEEAVKILQTKGYIVVSIAPAKKSFLDIDINQYLSRVKNKDIVIFTRQLATLMDADMPLSEGLRTLARQTDKPALAKILTEVSSSVEAGSSLSAAMAQHPDLFSSFYIQLVRSGEMTGKMHDTLLYLADYMERSQAINSKIKGAMAYPAFILFAMLVVTGVITIYVFPQLLSIFKETNAADLPITTRFLIWFTDFLNAYIFQVIIALILLGISAWKFIGTPRGRTMLDKIKIDFPGLGTIARKIYLARIAESLATLIKSGIPILDALKIAADLVGNENYRRIILQAEESVRGGGSISEVLDDYEEIPPLMSSMVAIGEKTGKIDFMLDHVAKFYKNESYETIQNISALIEPILVLVLGAGVAVLVSSVLLPIYGMVGS</sequence>
<evidence type="ECO:0000256" key="8">
    <source>
        <dbReference type="SAM" id="Phobius"/>
    </source>
</evidence>
<keyword evidence="5 8" id="KW-0812">Transmembrane</keyword>
<evidence type="ECO:0000256" key="5">
    <source>
        <dbReference type="ARBA" id="ARBA00022692"/>
    </source>
</evidence>
<feature type="transmembrane region" description="Helical" evidence="8">
    <location>
        <begin position="222"/>
        <end position="241"/>
    </location>
</feature>
<evidence type="ECO:0000256" key="1">
    <source>
        <dbReference type="ARBA" id="ARBA00004429"/>
    </source>
</evidence>
<feature type="domain" description="Type II secretion system protein GspF" evidence="9">
    <location>
        <begin position="273"/>
        <end position="394"/>
    </location>
</feature>
<keyword evidence="3" id="KW-1003">Cell membrane</keyword>
<organism evidence="10 11">
    <name type="scientific">Candidatus Yanofskybacteria bacterium GW2011_GWE2_40_11</name>
    <dbReference type="NCBI Taxonomy" id="1619033"/>
    <lineage>
        <taxon>Bacteria</taxon>
        <taxon>Candidatus Yanofskyibacteriota</taxon>
    </lineage>
</organism>
<evidence type="ECO:0000259" key="9">
    <source>
        <dbReference type="Pfam" id="PF00482"/>
    </source>
</evidence>
<evidence type="ECO:0000256" key="7">
    <source>
        <dbReference type="ARBA" id="ARBA00023136"/>
    </source>
</evidence>
<evidence type="ECO:0000256" key="6">
    <source>
        <dbReference type="ARBA" id="ARBA00022989"/>
    </source>
</evidence>
<dbReference type="PANTHER" id="PTHR30012">
    <property type="entry name" value="GENERAL SECRETION PATHWAY PROTEIN"/>
    <property type="match status" value="1"/>
</dbReference>
<evidence type="ECO:0000256" key="4">
    <source>
        <dbReference type="ARBA" id="ARBA00022519"/>
    </source>
</evidence>
<keyword evidence="6 8" id="KW-1133">Transmembrane helix</keyword>
<dbReference type="InterPro" id="IPR018076">
    <property type="entry name" value="T2SS_GspF_dom"/>
</dbReference>
<proteinExistence type="inferred from homology"/>
<comment type="similarity">
    <text evidence="2">Belongs to the GSP F family.</text>
</comment>
<accession>A0A0G0QKP3</accession>
<feature type="transmembrane region" description="Helical" evidence="8">
    <location>
        <begin position="375"/>
        <end position="396"/>
    </location>
</feature>
<feature type="transmembrane region" description="Helical" evidence="8">
    <location>
        <begin position="167"/>
        <end position="190"/>
    </location>
</feature>
<dbReference type="PANTHER" id="PTHR30012:SF0">
    <property type="entry name" value="TYPE II SECRETION SYSTEM PROTEIN F-RELATED"/>
    <property type="match status" value="1"/>
</dbReference>
<reference evidence="10 11" key="1">
    <citation type="journal article" date="2015" name="Nature">
        <title>rRNA introns, odd ribosomes, and small enigmatic genomes across a large radiation of phyla.</title>
        <authorList>
            <person name="Brown C.T."/>
            <person name="Hug L.A."/>
            <person name="Thomas B.C."/>
            <person name="Sharon I."/>
            <person name="Castelle C.J."/>
            <person name="Singh A."/>
            <person name="Wilkins M.J."/>
            <person name="Williams K.H."/>
            <person name="Banfield J.F."/>
        </authorList>
    </citation>
    <scope>NUCLEOTIDE SEQUENCE [LARGE SCALE GENOMIC DNA]</scope>
</reference>
<dbReference type="Pfam" id="PF00482">
    <property type="entry name" value="T2SSF"/>
    <property type="match status" value="2"/>
</dbReference>
<keyword evidence="4" id="KW-0997">Cell inner membrane</keyword>
<protein>
    <submittedName>
        <fullName evidence="10">Type IV pilus inner membrane protein PilC</fullName>
    </submittedName>
</protein>
<comment type="caution">
    <text evidence="10">The sequence shown here is derived from an EMBL/GenBank/DDBJ whole genome shotgun (WGS) entry which is preliminary data.</text>
</comment>
<dbReference type="EMBL" id="LBXZ01000006">
    <property type="protein sequence ID" value="KKR40668.1"/>
    <property type="molecule type" value="Genomic_DNA"/>
</dbReference>
<feature type="domain" description="Type II secretion system protein GspF" evidence="9">
    <location>
        <begin position="68"/>
        <end position="191"/>
    </location>
</feature>
<dbReference type="Proteomes" id="UP000034072">
    <property type="component" value="Unassembled WGS sequence"/>
</dbReference>
<keyword evidence="7 8" id="KW-0472">Membrane</keyword>
<evidence type="ECO:0000313" key="10">
    <source>
        <dbReference type="EMBL" id="KKR40668.1"/>
    </source>
</evidence>
<dbReference type="Gene3D" id="1.20.81.30">
    <property type="entry name" value="Type II secretion system (T2SS), domain F"/>
    <property type="match status" value="2"/>
</dbReference>
<dbReference type="InterPro" id="IPR042094">
    <property type="entry name" value="T2SS_GspF_sf"/>
</dbReference>